<proteinExistence type="predicted"/>
<evidence type="ECO:0000313" key="2">
    <source>
        <dbReference type="Proteomes" id="UP000185062"/>
    </source>
</evidence>
<name>A0A1N6J3G6_9PROT</name>
<dbReference type="Proteomes" id="UP000185062">
    <property type="component" value="Unassembled WGS sequence"/>
</dbReference>
<dbReference type="eggNOG" id="ENOG5032WE6">
    <property type="taxonomic scope" value="Bacteria"/>
</dbReference>
<protein>
    <submittedName>
        <fullName evidence="1">TIR domain-containing protein</fullName>
    </submittedName>
</protein>
<organism evidence="1 2">
    <name type="scientific">Nitrosomonas cryotolerans ATCC 49181</name>
    <dbReference type="NCBI Taxonomy" id="1131553"/>
    <lineage>
        <taxon>Bacteria</taxon>
        <taxon>Pseudomonadati</taxon>
        <taxon>Pseudomonadota</taxon>
        <taxon>Betaproteobacteria</taxon>
        <taxon>Nitrosomonadales</taxon>
        <taxon>Nitrosomonadaceae</taxon>
        <taxon>Nitrosomonas</taxon>
    </lineage>
</organism>
<accession>A0A1N6J3G6</accession>
<dbReference type="AlphaFoldDB" id="A0A1N6J3G6"/>
<evidence type="ECO:0000313" key="1">
    <source>
        <dbReference type="EMBL" id="SIO38749.1"/>
    </source>
</evidence>
<gene>
    <name evidence="1" type="ORF">SAMN02743940_2280</name>
</gene>
<reference evidence="1 2" key="1">
    <citation type="submission" date="2016-12" db="EMBL/GenBank/DDBJ databases">
        <authorList>
            <person name="Song W.-J."/>
            <person name="Kurnit D.M."/>
        </authorList>
    </citation>
    <scope>NUCLEOTIDE SEQUENCE [LARGE SCALE GENOMIC DNA]</scope>
    <source>
        <strain evidence="1 2">ATCC 49181</strain>
    </source>
</reference>
<dbReference type="RefSeq" id="WP_028462559.1">
    <property type="nucleotide sequence ID" value="NZ_FSRO01000001.1"/>
</dbReference>
<dbReference type="InterPro" id="IPR035897">
    <property type="entry name" value="Toll_tir_struct_dom_sf"/>
</dbReference>
<dbReference type="SUPFAM" id="SSF52200">
    <property type="entry name" value="Toll/Interleukin receptor TIR domain"/>
    <property type="match status" value="1"/>
</dbReference>
<sequence length="130" mass="14886">MASTNQIFISSALKDASLRDKLVEQISKENGQFTCVDMPMKRSWESAWRAETQEKVRGCDGVIGLISESIIRADGQQWELRCAYEARLPVLLICDQDSYDIPGKHLPDIVKDKEIVLWEWPSIAMFLNRL</sequence>
<keyword evidence="2" id="KW-1185">Reference proteome</keyword>
<dbReference type="EMBL" id="FSRO01000001">
    <property type="protein sequence ID" value="SIO38749.1"/>
    <property type="molecule type" value="Genomic_DNA"/>
</dbReference>
<dbReference type="Gene3D" id="3.40.50.10140">
    <property type="entry name" value="Toll/interleukin-1 receptor homology (TIR) domain"/>
    <property type="match status" value="1"/>
</dbReference>